<name>A0A318IXM0_9BURK</name>
<organism evidence="1 2">
    <name type="scientific">Undibacterium pigrum</name>
    <dbReference type="NCBI Taxonomy" id="401470"/>
    <lineage>
        <taxon>Bacteria</taxon>
        <taxon>Pseudomonadati</taxon>
        <taxon>Pseudomonadota</taxon>
        <taxon>Betaproteobacteria</taxon>
        <taxon>Burkholderiales</taxon>
        <taxon>Oxalobacteraceae</taxon>
        <taxon>Undibacterium</taxon>
    </lineage>
</organism>
<comment type="caution">
    <text evidence="1">The sequence shown here is derived from an EMBL/GenBank/DDBJ whole genome shotgun (WGS) entry which is preliminary data.</text>
</comment>
<evidence type="ECO:0000313" key="2">
    <source>
        <dbReference type="Proteomes" id="UP000247792"/>
    </source>
</evidence>
<dbReference type="Proteomes" id="UP000247792">
    <property type="component" value="Unassembled WGS sequence"/>
</dbReference>
<keyword evidence="2" id="KW-1185">Reference proteome</keyword>
<dbReference type="OrthoDB" id="8778049at2"/>
<dbReference type="AlphaFoldDB" id="A0A318IXM0"/>
<sequence length="88" mass="9888">MAGLTLPTYVLEYTTKTIDAVLSQAALEGNEVEVDVYERSDVSKKHVALGKRLKGDNDMFRVSVGSHDDDWNYTILRESAGRSRKLKK</sequence>
<dbReference type="EMBL" id="QJKB01000010">
    <property type="protein sequence ID" value="PXX39713.1"/>
    <property type="molecule type" value="Genomic_DNA"/>
</dbReference>
<accession>A0A318IXM0</accession>
<reference evidence="1 2" key="1">
    <citation type="submission" date="2018-05" db="EMBL/GenBank/DDBJ databases">
        <title>Genomic Encyclopedia of Type Strains, Phase IV (KMG-IV): sequencing the most valuable type-strain genomes for metagenomic binning, comparative biology and taxonomic classification.</title>
        <authorList>
            <person name="Goeker M."/>
        </authorList>
    </citation>
    <scope>NUCLEOTIDE SEQUENCE [LARGE SCALE GENOMIC DNA]</scope>
    <source>
        <strain evidence="1 2">DSM 19792</strain>
    </source>
</reference>
<protein>
    <submittedName>
        <fullName evidence="1">Uncharacterized protein</fullName>
    </submittedName>
</protein>
<proteinExistence type="predicted"/>
<evidence type="ECO:0000313" key="1">
    <source>
        <dbReference type="EMBL" id="PXX39713.1"/>
    </source>
</evidence>
<gene>
    <name evidence="1" type="ORF">DFR42_11078</name>
</gene>
<dbReference type="RefSeq" id="WP_110257370.1">
    <property type="nucleotide sequence ID" value="NZ_QJKB01000010.1"/>
</dbReference>